<proteinExistence type="predicted"/>
<name>A0A182XQJ5_ANOQN</name>
<protein>
    <submittedName>
        <fullName evidence="1">Uncharacterized protein</fullName>
    </submittedName>
</protein>
<dbReference type="VEuPathDB" id="VectorBase:AQUA014134"/>
<sequence>MTEILKNTVQISWISLGADHASCIMAKRRICVACKMSSYRKGLDTTWCVKARISFAAWTVLLYTGNKLFQKVPK</sequence>
<dbReference type="Proteomes" id="UP000076407">
    <property type="component" value="Unassembled WGS sequence"/>
</dbReference>
<evidence type="ECO:0000313" key="1">
    <source>
        <dbReference type="EnsemblMetazoa" id="AQUA014134-PA"/>
    </source>
</evidence>
<keyword evidence="2" id="KW-1185">Reference proteome</keyword>
<accession>A0A182XQJ5</accession>
<dbReference type="AlphaFoldDB" id="A0A182XQJ5"/>
<evidence type="ECO:0000313" key="2">
    <source>
        <dbReference type="Proteomes" id="UP000076407"/>
    </source>
</evidence>
<reference evidence="1" key="1">
    <citation type="submission" date="2020-05" db="UniProtKB">
        <authorList>
            <consortium name="EnsemblMetazoa"/>
        </authorList>
    </citation>
    <scope>IDENTIFICATION</scope>
    <source>
        <strain evidence="1">SANGQUA</strain>
    </source>
</reference>
<organism evidence="1 2">
    <name type="scientific">Anopheles quadriannulatus</name>
    <name type="common">Mosquito</name>
    <dbReference type="NCBI Taxonomy" id="34691"/>
    <lineage>
        <taxon>Eukaryota</taxon>
        <taxon>Metazoa</taxon>
        <taxon>Ecdysozoa</taxon>
        <taxon>Arthropoda</taxon>
        <taxon>Hexapoda</taxon>
        <taxon>Insecta</taxon>
        <taxon>Pterygota</taxon>
        <taxon>Neoptera</taxon>
        <taxon>Endopterygota</taxon>
        <taxon>Diptera</taxon>
        <taxon>Nematocera</taxon>
        <taxon>Culicoidea</taxon>
        <taxon>Culicidae</taxon>
        <taxon>Anophelinae</taxon>
        <taxon>Anopheles</taxon>
    </lineage>
</organism>
<dbReference type="EnsemblMetazoa" id="AQUA014134-RA">
    <property type="protein sequence ID" value="AQUA014134-PA"/>
    <property type="gene ID" value="AQUA014134"/>
</dbReference>